<dbReference type="PRINTS" id="PR00037">
    <property type="entry name" value="HTHLACR"/>
</dbReference>
<organism evidence="5 6">
    <name type="scientific">Alicyclobacillus fodiniaquatilis</name>
    <dbReference type="NCBI Taxonomy" id="1661150"/>
    <lineage>
        <taxon>Bacteria</taxon>
        <taxon>Bacillati</taxon>
        <taxon>Bacillota</taxon>
        <taxon>Bacilli</taxon>
        <taxon>Bacillales</taxon>
        <taxon>Alicyclobacillaceae</taxon>
        <taxon>Alicyclobacillus</taxon>
    </lineage>
</organism>
<reference evidence="6" key="1">
    <citation type="journal article" date="2019" name="Int. J. Syst. Evol. Microbiol.">
        <title>The Global Catalogue of Microorganisms (GCM) 10K type strain sequencing project: providing services to taxonomists for standard genome sequencing and annotation.</title>
        <authorList>
            <consortium name="The Broad Institute Genomics Platform"/>
            <consortium name="The Broad Institute Genome Sequencing Center for Infectious Disease"/>
            <person name="Wu L."/>
            <person name="Ma J."/>
        </authorList>
    </citation>
    <scope>NUCLEOTIDE SEQUENCE [LARGE SCALE GENOMIC DNA]</scope>
    <source>
        <strain evidence="6">CGMCC 1.12286</strain>
    </source>
</reference>
<evidence type="ECO:0000259" key="4">
    <source>
        <dbReference type="PROSITE" id="PS51000"/>
    </source>
</evidence>
<dbReference type="PROSITE" id="PS51000">
    <property type="entry name" value="HTH_DEOR_2"/>
    <property type="match status" value="1"/>
</dbReference>
<gene>
    <name evidence="5" type="ORF">ACFSB2_25910</name>
</gene>
<dbReference type="PANTHER" id="PTHR30363">
    <property type="entry name" value="HTH-TYPE TRANSCRIPTIONAL REGULATOR SRLR-RELATED"/>
    <property type="match status" value="1"/>
</dbReference>
<evidence type="ECO:0000256" key="3">
    <source>
        <dbReference type="ARBA" id="ARBA00023163"/>
    </source>
</evidence>
<dbReference type="SMART" id="SM00420">
    <property type="entry name" value="HTH_DEOR"/>
    <property type="match status" value="1"/>
</dbReference>
<evidence type="ECO:0000256" key="1">
    <source>
        <dbReference type="ARBA" id="ARBA00023015"/>
    </source>
</evidence>
<keyword evidence="2 5" id="KW-0238">DNA-binding</keyword>
<dbReference type="InterPro" id="IPR001034">
    <property type="entry name" value="DeoR_HTH"/>
</dbReference>
<dbReference type="Pfam" id="PF08220">
    <property type="entry name" value="HTH_DeoR"/>
    <property type="match status" value="1"/>
</dbReference>
<accession>A0ABW4JR99</accession>
<dbReference type="Gene3D" id="3.40.50.1360">
    <property type="match status" value="1"/>
</dbReference>
<keyword evidence="1" id="KW-0805">Transcription regulation</keyword>
<dbReference type="SUPFAM" id="SSF46785">
    <property type="entry name" value="Winged helix' DNA-binding domain"/>
    <property type="match status" value="1"/>
</dbReference>
<dbReference type="InterPro" id="IPR018356">
    <property type="entry name" value="Tscrpt_reg_HTH_DeoR_CS"/>
</dbReference>
<dbReference type="InterPro" id="IPR050313">
    <property type="entry name" value="Carb_Metab_HTH_regulators"/>
</dbReference>
<evidence type="ECO:0000256" key="2">
    <source>
        <dbReference type="ARBA" id="ARBA00023125"/>
    </source>
</evidence>
<evidence type="ECO:0000313" key="6">
    <source>
        <dbReference type="Proteomes" id="UP001597079"/>
    </source>
</evidence>
<keyword evidence="6" id="KW-1185">Reference proteome</keyword>
<proteinExistence type="predicted"/>
<dbReference type="Proteomes" id="UP001597079">
    <property type="component" value="Unassembled WGS sequence"/>
</dbReference>
<protein>
    <submittedName>
        <fullName evidence="5">DeoR/GlpR family DNA-binding transcription regulator</fullName>
    </submittedName>
</protein>
<dbReference type="InterPro" id="IPR036390">
    <property type="entry name" value="WH_DNA-bd_sf"/>
</dbReference>
<feature type="domain" description="HTH deoR-type" evidence="4">
    <location>
        <begin position="3"/>
        <end position="58"/>
    </location>
</feature>
<name>A0ABW4JR99_9BACL</name>
<dbReference type="InterPro" id="IPR036388">
    <property type="entry name" value="WH-like_DNA-bd_sf"/>
</dbReference>
<dbReference type="Pfam" id="PF00455">
    <property type="entry name" value="DeoRC"/>
    <property type="match status" value="1"/>
</dbReference>
<dbReference type="EMBL" id="JBHUCX010000100">
    <property type="protein sequence ID" value="MFD1678108.1"/>
    <property type="molecule type" value="Genomic_DNA"/>
</dbReference>
<keyword evidence="3" id="KW-0804">Transcription</keyword>
<dbReference type="SUPFAM" id="SSF100950">
    <property type="entry name" value="NagB/RpiA/CoA transferase-like"/>
    <property type="match status" value="1"/>
</dbReference>
<dbReference type="RefSeq" id="WP_377946099.1">
    <property type="nucleotide sequence ID" value="NZ_JBHUCX010000100.1"/>
</dbReference>
<dbReference type="PANTHER" id="PTHR30363:SF44">
    <property type="entry name" value="AGA OPERON TRANSCRIPTIONAL REPRESSOR-RELATED"/>
    <property type="match status" value="1"/>
</dbReference>
<sequence length="260" mass="29153">MLVLERQREIAKIVNQKGSVRVAELSQMFNVTVETIRKDLDVLEEEGKLRRSHGGALKINTEQSEIPYFEREIINVHEKMEIAAEAIKLISPGDQIILDTSSTAWFMARSMPNIPMTILTNSVKVITELADKEKIAVIAIGGDLAPRSMSFVGPLAERSLDMYHVSKAFISCKGLHLKHGPTESNEQQAIVKRKMIEIADECYLLVDHSKFDFQSFTNICGLERITMIVTDSKIDAQHVNALKQCQVRVAQIDTVDASED</sequence>
<dbReference type="SMART" id="SM01134">
    <property type="entry name" value="DeoRC"/>
    <property type="match status" value="1"/>
</dbReference>
<evidence type="ECO:0000313" key="5">
    <source>
        <dbReference type="EMBL" id="MFD1678108.1"/>
    </source>
</evidence>
<dbReference type="InterPro" id="IPR037171">
    <property type="entry name" value="NagB/RpiA_transferase-like"/>
</dbReference>
<dbReference type="PROSITE" id="PS00894">
    <property type="entry name" value="HTH_DEOR_1"/>
    <property type="match status" value="1"/>
</dbReference>
<dbReference type="Gene3D" id="1.10.10.10">
    <property type="entry name" value="Winged helix-like DNA-binding domain superfamily/Winged helix DNA-binding domain"/>
    <property type="match status" value="1"/>
</dbReference>
<dbReference type="GO" id="GO:0003677">
    <property type="term" value="F:DNA binding"/>
    <property type="evidence" value="ECO:0007669"/>
    <property type="project" value="UniProtKB-KW"/>
</dbReference>
<comment type="caution">
    <text evidence="5">The sequence shown here is derived from an EMBL/GenBank/DDBJ whole genome shotgun (WGS) entry which is preliminary data.</text>
</comment>
<dbReference type="InterPro" id="IPR014036">
    <property type="entry name" value="DeoR-like_C"/>
</dbReference>